<dbReference type="Pfam" id="PF00337">
    <property type="entry name" value="Gal-bind_lectin"/>
    <property type="match status" value="2"/>
</dbReference>
<dbReference type="Pfam" id="PF00648">
    <property type="entry name" value="Peptidase_C2"/>
    <property type="match status" value="1"/>
</dbReference>
<dbReference type="PANTHER" id="PTHR10183:SF419">
    <property type="entry name" value="CALPAIN CLP-1"/>
    <property type="match status" value="1"/>
</dbReference>
<feature type="domain" description="Galectin" evidence="11">
    <location>
        <begin position="155"/>
        <end position="282"/>
    </location>
</feature>
<dbReference type="CDD" id="cd00044">
    <property type="entry name" value="CysPc"/>
    <property type="match status" value="1"/>
</dbReference>
<dbReference type="SUPFAM" id="SSF49899">
    <property type="entry name" value="Concanavalin A-like lectins/glucanases"/>
    <property type="match status" value="2"/>
</dbReference>
<dbReference type="WBParaSite" id="ACRNAN_scaffold1884.g26749.t2">
    <property type="protein sequence ID" value="ACRNAN_scaffold1884.g26749.t2"/>
    <property type="gene ID" value="ACRNAN_scaffold1884.g26749"/>
</dbReference>
<protein>
    <submittedName>
        <fullName evidence="13">Galectin</fullName>
    </submittedName>
</protein>
<dbReference type="GO" id="GO:0006508">
    <property type="term" value="P:proteolysis"/>
    <property type="evidence" value="ECO:0007669"/>
    <property type="project" value="UniProtKB-KW"/>
</dbReference>
<dbReference type="PRINTS" id="PR00704">
    <property type="entry name" value="CALPAIN"/>
</dbReference>
<dbReference type="SMART" id="SM00276">
    <property type="entry name" value="GLECT"/>
    <property type="match status" value="2"/>
</dbReference>
<dbReference type="InterPro" id="IPR001079">
    <property type="entry name" value="Galectin_CRD"/>
</dbReference>
<dbReference type="InterPro" id="IPR033883">
    <property type="entry name" value="C2_III"/>
</dbReference>
<keyword evidence="3" id="KW-0430">Lectin</keyword>
<evidence type="ECO:0000259" key="11">
    <source>
        <dbReference type="PROSITE" id="PS51304"/>
    </source>
</evidence>
<dbReference type="SMART" id="SM00908">
    <property type="entry name" value="Gal-bind_lectin"/>
    <property type="match status" value="2"/>
</dbReference>
<dbReference type="SUPFAM" id="SSF49758">
    <property type="entry name" value="Calpain large subunit, middle domain (domain III)"/>
    <property type="match status" value="1"/>
</dbReference>
<evidence type="ECO:0000313" key="12">
    <source>
        <dbReference type="Proteomes" id="UP000887540"/>
    </source>
</evidence>
<dbReference type="InterPro" id="IPR022682">
    <property type="entry name" value="Calpain_domain_III"/>
</dbReference>
<evidence type="ECO:0000256" key="1">
    <source>
        <dbReference type="ARBA" id="ARBA00007623"/>
    </source>
</evidence>
<dbReference type="SMART" id="SM00230">
    <property type="entry name" value="CysPc"/>
    <property type="match status" value="1"/>
</dbReference>
<keyword evidence="6" id="KW-0788">Thiol protease</keyword>
<dbReference type="GO" id="GO:0004198">
    <property type="term" value="F:calcium-dependent cysteine-type endopeptidase activity"/>
    <property type="evidence" value="ECO:0007669"/>
    <property type="project" value="InterPro"/>
</dbReference>
<dbReference type="InterPro" id="IPR001300">
    <property type="entry name" value="Peptidase_C2_calpain_cat"/>
</dbReference>
<evidence type="ECO:0000256" key="3">
    <source>
        <dbReference type="ARBA" id="ARBA00022734"/>
    </source>
</evidence>
<dbReference type="InterPro" id="IPR022684">
    <property type="entry name" value="Calpain_cysteine_protease"/>
</dbReference>
<dbReference type="SMART" id="SM00720">
    <property type="entry name" value="calpain_III"/>
    <property type="match status" value="1"/>
</dbReference>
<dbReference type="CDD" id="cd00214">
    <property type="entry name" value="Calpain_III"/>
    <property type="match status" value="1"/>
</dbReference>
<organism evidence="12 13">
    <name type="scientific">Acrobeloides nanus</name>
    <dbReference type="NCBI Taxonomy" id="290746"/>
    <lineage>
        <taxon>Eukaryota</taxon>
        <taxon>Metazoa</taxon>
        <taxon>Ecdysozoa</taxon>
        <taxon>Nematoda</taxon>
        <taxon>Chromadorea</taxon>
        <taxon>Rhabditida</taxon>
        <taxon>Tylenchina</taxon>
        <taxon>Cephalobomorpha</taxon>
        <taxon>Cephaloboidea</taxon>
        <taxon>Cephalobidae</taxon>
        <taxon>Acrobeloides</taxon>
    </lineage>
</organism>
<reference evidence="13" key="1">
    <citation type="submission" date="2022-11" db="UniProtKB">
        <authorList>
            <consortium name="WormBaseParasite"/>
        </authorList>
    </citation>
    <scope>IDENTIFICATION</scope>
</reference>
<dbReference type="CDD" id="cd00070">
    <property type="entry name" value="GLECT"/>
    <property type="match status" value="2"/>
</dbReference>
<feature type="compositionally biased region" description="Basic and acidic residues" evidence="9">
    <location>
        <begin position="498"/>
        <end position="512"/>
    </location>
</feature>
<dbReference type="GO" id="GO:0030246">
    <property type="term" value="F:carbohydrate binding"/>
    <property type="evidence" value="ECO:0007669"/>
    <property type="project" value="UniProtKB-KW"/>
</dbReference>
<evidence type="ECO:0000313" key="13">
    <source>
        <dbReference type="WBParaSite" id="ACRNAN_scaffold1884.g26749.t2"/>
    </source>
</evidence>
<feature type="domain" description="Galectin" evidence="11">
    <location>
        <begin position="16"/>
        <end position="147"/>
    </location>
</feature>
<evidence type="ECO:0000256" key="5">
    <source>
        <dbReference type="ARBA" id="ARBA00022801"/>
    </source>
</evidence>
<evidence type="ECO:0000256" key="7">
    <source>
        <dbReference type="PIRSR" id="PIRSR622684-1"/>
    </source>
</evidence>
<sequence>MTAEQDGTWYGLVVPYRGHLKEPIKPGQTLIIQGLTTKEAQRFTINLHNKSADFSGNDIPLHISIRFDESKAVFNTFSSGQWGKEEKKKLPFKRGDNFDIRARAHDNKFDVFINRKPFLEYTYRLPLNEITHFSVEGDLFLSKIHWSGKYYAVPHETGIPSGFTPGKRLLIFGQVEKKAKRFNINLLHKSGDIALHFNPRFDEKVIVRNALTLGAWGKEEREGKNVFEKGALFDLFIDNTEESFKIFINNQYYADFVHRLGAHEIHGLQIQGDVDISGIQMETLSENHVNNEPKPQVDEPEISANTDVVAQINDKDEHAPEVQMEGLLTRSMETFGHGFDQLPFHSLFGHIENESDAVDFHRFFSRGFGQRHQELFDISNHEFRHIDPKSGKIHGCIKGCKLFNFGGQDNSLNDFGKKYLEHIVSGKCKRKVHPFVPYHPCPTQPKEVHPFVPYHPCPTQPKEVEDKSPLPEESAPKPAPAAPPAPTKKEPAVPPAPAKKEPAAPAPAKKEPAAPAPTPKKAPEPVLVVDSPYIQKRKECLDKKKLFEDPEFPANDSSLYYTKTPGKPIKWLRPGEIVKDPKLIAQAESRFEVVQGELGIFRFHFWRYGKWVEVIIDDRLPTYNGELIFLHSNSKNEFWSALVEKAYAKLFGSYEAIDGGMASEALEDFTGGLIELYGTQEKPPEQLMGLILKGFEKGSFFSCSIDADPYSREAQEANGLIRGHAYSITAIKQVKGPKGETVLVRIRNPWGDSHEWKGAWSDSSPEWNSLPQNEREQMQVRFLADGEFWMAFDDFIREFKKIEICHFNPEIFDELDEMTGVDLSAEEVWTSYEGDGVWSRKTGTAGGCRNYITTFANNPQHYAITVADGKNVGSDGKIQIISAVMQKYRREGRKNGLEDLTIGFGVYQVDGPKPTKKLDQTFFQTHRSIANTTFTNLREITLHFRAPPGTYAIIPSTFEQYQEGEFLIRIYSEGKLTAGELK</sequence>
<dbReference type="FunFam" id="2.60.120.200:FF:000145">
    <property type="entry name" value="Galectin"/>
    <property type="match status" value="1"/>
</dbReference>
<dbReference type="Gene3D" id="3.90.70.10">
    <property type="entry name" value="Cysteine proteinases"/>
    <property type="match status" value="1"/>
</dbReference>
<keyword evidence="4" id="KW-0677">Repeat</keyword>
<dbReference type="Gene3D" id="2.60.120.380">
    <property type="match status" value="1"/>
</dbReference>
<keyword evidence="12" id="KW-1185">Reference proteome</keyword>
<comment type="similarity">
    <text evidence="1">Belongs to the peptidase C2 family.</text>
</comment>
<dbReference type="PROSITE" id="PS50203">
    <property type="entry name" value="CALPAIN_CAT"/>
    <property type="match status" value="1"/>
</dbReference>
<keyword evidence="5" id="KW-0378">Hydrolase</keyword>
<keyword evidence="2" id="KW-0645">Protease</keyword>
<accession>A0A914D705</accession>
<evidence type="ECO:0000256" key="2">
    <source>
        <dbReference type="ARBA" id="ARBA00022670"/>
    </source>
</evidence>
<dbReference type="InterPro" id="IPR036213">
    <property type="entry name" value="Calpain_III_sf"/>
</dbReference>
<dbReference type="GO" id="GO:0005737">
    <property type="term" value="C:cytoplasm"/>
    <property type="evidence" value="ECO:0007669"/>
    <property type="project" value="TreeGrafter"/>
</dbReference>
<dbReference type="InterPro" id="IPR022683">
    <property type="entry name" value="Calpain_III"/>
</dbReference>
<feature type="domain" description="Calpain catalytic" evidence="10">
    <location>
        <begin position="546"/>
        <end position="808"/>
    </location>
</feature>
<feature type="active site" evidence="7">
    <location>
        <position position="724"/>
    </location>
</feature>
<dbReference type="PROSITE" id="PS51304">
    <property type="entry name" value="GALECTIN"/>
    <property type="match status" value="2"/>
</dbReference>
<dbReference type="InterPro" id="IPR038765">
    <property type="entry name" value="Papain-like_cys_pep_sf"/>
</dbReference>
<dbReference type="AlphaFoldDB" id="A0A914D705"/>
<evidence type="ECO:0000256" key="9">
    <source>
        <dbReference type="SAM" id="MobiDB-lite"/>
    </source>
</evidence>
<dbReference type="Gene3D" id="2.60.120.200">
    <property type="match status" value="2"/>
</dbReference>
<feature type="active site" evidence="7">
    <location>
        <position position="748"/>
    </location>
</feature>
<feature type="region of interest" description="Disordered" evidence="9">
    <location>
        <begin position="452"/>
        <end position="528"/>
    </location>
</feature>
<evidence type="ECO:0000256" key="4">
    <source>
        <dbReference type="ARBA" id="ARBA00022737"/>
    </source>
</evidence>
<proteinExistence type="inferred from homology"/>
<evidence type="ECO:0000259" key="10">
    <source>
        <dbReference type="PROSITE" id="PS50203"/>
    </source>
</evidence>
<comment type="caution">
    <text evidence="8">Lacks conserved residue(s) required for the propagation of feature annotation.</text>
</comment>
<dbReference type="SUPFAM" id="SSF54001">
    <property type="entry name" value="Cysteine proteinases"/>
    <property type="match status" value="1"/>
</dbReference>
<dbReference type="FunFam" id="2.60.120.200:FF:000124">
    <property type="entry name" value="Galectin-4"/>
    <property type="match status" value="1"/>
</dbReference>
<evidence type="ECO:0000256" key="6">
    <source>
        <dbReference type="ARBA" id="ARBA00022807"/>
    </source>
</evidence>
<feature type="compositionally biased region" description="Pro residues" evidence="9">
    <location>
        <begin position="477"/>
        <end position="497"/>
    </location>
</feature>
<dbReference type="Pfam" id="PF01067">
    <property type="entry name" value="Calpain_III"/>
    <property type="match status" value="1"/>
</dbReference>
<dbReference type="PANTHER" id="PTHR10183">
    <property type="entry name" value="CALPAIN"/>
    <property type="match status" value="1"/>
</dbReference>
<dbReference type="InterPro" id="IPR013320">
    <property type="entry name" value="ConA-like_dom_sf"/>
</dbReference>
<dbReference type="Proteomes" id="UP000887540">
    <property type="component" value="Unplaced"/>
</dbReference>
<name>A0A914D705_9BILA</name>
<dbReference type="FunFam" id="3.90.70.10:FF:000001">
    <property type="entry name" value="Calpain-1 catalytic subunit"/>
    <property type="match status" value="1"/>
</dbReference>
<evidence type="ECO:0000256" key="8">
    <source>
        <dbReference type="PROSITE-ProRule" id="PRU00239"/>
    </source>
</evidence>